<sequence length="202" mass="22801">MKHYIGCIHVKHVALAIGIIAILGGTFGFMHAIPRHRGDQTTIISMLVVFSTWILCGGLTIWGVVLEKPKMLIPLATCQFIHFFFDNARIGVFLGRLLSPSSRRFQNNKYQGTTSVVQCVTELALCIIPLLIDLLSVFILYHAYWYLKEKKTTQNSRLFYVQYSPFNPSNILRRPPCDVEAGPAEEDAPPDYESCVAKETVH</sequence>
<feature type="transmembrane region" description="Helical" evidence="2">
    <location>
        <begin position="43"/>
        <end position="65"/>
    </location>
</feature>
<evidence type="ECO:0000313" key="4">
    <source>
        <dbReference type="WBParaSite" id="L893_g22994.t1"/>
    </source>
</evidence>
<keyword evidence="2" id="KW-1133">Transmembrane helix</keyword>
<organism evidence="3 4">
    <name type="scientific">Steinernema glaseri</name>
    <dbReference type="NCBI Taxonomy" id="37863"/>
    <lineage>
        <taxon>Eukaryota</taxon>
        <taxon>Metazoa</taxon>
        <taxon>Ecdysozoa</taxon>
        <taxon>Nematoda</taxon>
        <taxon>Chromadorea</taxon>
        <taxon>Rhabditida</taxon>
        <taxon>Tylenchina</taxon>
        <taxon>Panagrolaimomorpha</taxon>
        <taxon>Strongyloidoidea</taxon>
        <taxon>Steinernematidae</taxon>
        <taxon>Steinernema</taxon>
    </lineage>
</organism>
<evidence type="ECO:0000256" key="2">
    <source>
        <dbReference type="SAM" id="Phobius"/>
    </source>
</evidence>
<evidence type="ECO:0000256" key="1">
    <source>
        <dbReference type="SAM" id="MobiDB-lite"/>
    </source>
</evidence>
<protein>
    <submittedName>
        <fullName evidence="4">Uncharacterized protein</fullName>
    </submittedName>
</protein>
<feature type="transmembrane region" description="Helical" evidence="2">
    <location>
        <begin position="12"/>
        <end position="31"/>
    </location>
</feature>
<dbReference type="AlphaFoldDB" id="A0A1I7Z519"/>
<accession>A0A1I7Z519</accession>
<keyword evidence="3" id="KW-1185">Reference proteome</keyword>
<name>A0A1I7Z519_9BILA</name>
<feature type="region of interest" description="Disordered" evidence="1">
    <location>
        <begin position="181"/>
        <end position="202"/>
    </location>
</feature>
<proteinExistence type="predicted"/>
<dbReference type="WBParaSite" id="L893_g22994.t1">
    <property type="protein sequence ID" value="L893_g22994.t1"/>
    <property type="gene ID" value="L893_g22994"/>
</dbReference>
<reference evidence="4" key="1">
    <citation type="submission" date="2016-11" db="UniProtKB">
        <authorList>
            <consortium name="WormBaseParasite"/>
        </authorList>
    </citation>
    <scope>IDENTIFICATION</scope>
</reference>
<feature type="transmembrane region" description="Helical" evidence="2">
    <location>
        <begin position="115"/>
        <end position="141"/>
    </location>
</feature>
<keyword evidence="2" id="KW-0812">Transmembrane</keyword>
<evidence type="ECO:0000313" key="3">
    <source>
        <dbReference type="Proteomes" id="UP000095287"/>
    </source>
</evidence>
<keyword evidence="2" id="KW-0472">Membrane</keyword>
<dbReference type="Proteomes" id="UP000095287">
    <property type="component" value="Unplaced"/>
</dbReference>